<dbReference type="PRINTS" id="PR00463">
    <property type="entry name" value="EP450I"/>
</dbReference>
<accession>A0A9W9IWF7</accession>
<comment type="caution">
    <text evidence="3">The sequence shown here is derived from an EMBL/GenBank/DDBJ whole genome shotgun (WGS) entry which is preliminary data.</text>
</comment>
<organism evidence="3 4">
    <name type="scientific">Penicillium cf. griseofulvum</name>
    <dbReference type="NCBI Taxonomy" id="2972120"/>
    <lineage>
        <taxon>Eukaryota</taxon>
        <taxon>Fungi</taxon>
        <taxon>Dikarya</taxon>
        <taxon>Ascomycota</taxon>
        <taxon>Pezizomycotina</taxon>
        <taxon>Eurotiomycetes</taxon>
        <taxon>Eurotiomycetidae</taxon>
        <taxon>Eurotiales</taxon>
        <taxon>Aspergillaceae</taxon>
        <taxon>Penicillium</taxon>
    </lineage>
</organism>
<dbReference type="Gene3D" id="1.10.630.10">
    <property type="entry name" value="Cytochrome P450"/>
    <property type="match status" value="1"/>
</dbReference>
<reference evidence="3" key="2">
    <citation type="journal article" date="2023" name="IMA Fungus">
        <title>Comparative genomic study of the Penicillium genus elucidates a diverse pangenome and 15 lateral gene transfer events.</title>
        <authorList>
            <person name="Petersen C."/>
            <person name="Sorensen T."/>
            <person name="Nielsen M.R."/>
            <person name="Sondergaard T.E."/>
            <person name="Sorensen J.L."/>
            <person name="Fitzpatrick D.A."/>
            <person name="Frisvad J.C."/>
            <person name="Nielsen K.L."/>
        </authorList>
    </citation>
    <scope>NUCLEOTIDE SEQUENCE</scope>
    <source>
        <strain evidence="3">IBT 16849</strain>
    </source>
</reference>
<dbReference type="GO" id="GO:0043386">
    <property type="term" value="P:mycotoxin biosynthetic process"/>
    <property type="evidence" value="ECO:0007669"/>
    <property type="project" value="UniProtKB-ARBA"/>
</dbReference>
<dbReference type="PRINTS" id="PR00385">
    <property type="entry name" value="P450"/>
</dbReference>
<evidence type="ECO:0000256" key="1">
    <source>
        <dbReference type="ARBA" id="ARBA00010617"/>
    </source>
</evidence>
<name>A0A9W9IWF7_9EURO</name>
<dbReference type="AlphaFoldDB" id="A0A9W9IWF7"/>
<dbReference type="InterPro" id="IPR002401">
    <property type="entry name" value="Cyt_P450_E_grp-I"/>
</dbReference>
<evidence type="ECO:0000256" key="2">
    <source>
        <dbReference type="PIRSR" id="PIRSR602401-1"/>
    </source>
</evidence>
<dbReference type="GO" id="GO:0004497">
    <property type="term" value="F:monooxygenase activity"/>
    <property type="evidence" value="ECO:0007669"/>
    <property type="project" value="InterPro"/>
</dbReference>
<keyword evidence="2" id="KW-0408">Iron</keyword>
<keyword evidence="2" id="KW-0349">Heme</keyword>
<sequence>MIVNKYSDVLSEKSRLVQPQYALCRCKIYPTRVRGHTGPYGRVVLSYGFHFMVLSIRANPQLFLLCILLHCTLPILVQPVSTSSKAQRKHSPLLANCTLTLIIDILSQTEHPIFGHALAEFEMPRGNAYLRFMNETTNTGLIHLHGLLGSDQLLLTNTAALNEALIQRAYDFEWPEGDSNFLQRILGNGLITSEGQVHKQQRKQMARSFGVKQIKGLYPSFWDKSMCLVRKIAQELNQNSKMDGSSLVSGETDVCDWAQRAALDIIGEIGFGWDFNTLSNPDNELAKSFEQIFAPTIENALLFVISVYGPKWALDYVPGGISRRFLTATGKVRDVCRAFIKDKTAQVKTSNNILSQLMAQEGVSEDLLVDQTLTFLTAGNETVAIALTWATYLLAKHSDIQSQLRHELRCNLPPTRAIDDLPSILESLPILNGVINETLRLYPSAPVAVRVSTRDTYILGNVVPKGTRIFIAPWSVNRSTDLWGPQAETFLPERWIDPAGTPNITGGTETKSPLLTFLHGPRNCIGQGFAKAELLTLVAVFVQNFQISMINSNDVKAPGGALSAKPAGGMRLRLEVLDKTIL</sequence>
<dbReference type="InterPro" id="IPR001128">
    <property type="entry name" value="Cyt_P450"/>
</dbReference>
<dbReference type="GO" id="GO:0005506">
    <property type="term" value="F:iron ion binding"/>
    <property type="evidence" value="ECO:0007669"/>
    <property type="project" value="InterPro"/>
</dbReference>
<dbReference type="InterPro" id="IPR036396">
    <property type="entry name" value="Cyt_P450_sf"/>
</dbReference>
<dbReference type="GO" id="GO:0020037">
    <property type="term" value="F:heme binding"/>
    <property type="evidence" value="ECO:0007669"/>
    <property type="project" value="InterPro"/>
</dbReference>
<feature type="binding site" description="axial binding residue" evidence="2">
    <location>
        <position position="524"/>
    </location>
    <ligand>
        <name>heme</name>
        <dbReference type="ChEBI" id="CHEBI:30413"/>
    </ligand>
    <ligandPart>
        <name>Fe</name>
        <dbReference type="ChEBI" id="CHEBI:18248"/>
    </ligandPart>
</feature>
<dbReference type="InterPro" id="IPR050121">
    <property type="entry name" value="Cytochrome_P450_monoxygenase"/>
</dbReference>
<keyword evidence="2" id="KW-0479">Metal-binding</keyword>
<comment type="similarity">
    <text evidence="1">Belongs to the cytochrome P450 family.</text>
</comment>
<dbReference type="Proteomes" id="UP001150879">
    <property type="component" value="Unassembled WGS sequence"/>
</dbReference>
<protein>
    <recommendedName>
        <fullName evidence="5">Cytochrome P450</fullName>
    </recommendedName>
</protein>
<evidence type="ECO:0000313" key="3">
    <source>
        <dbReference type="EMBL" id="KAJ5185254.1"/>
    </source>
</evidence>
<reference evidence="3" key="1">
    <citation type="submission" date="2022-11" db="EMBL/GenBank/DDBJ databases">
        <authorList>
            <person name="Petersen C."/>
        </authorList>
    </citation>
    <scope>NUCLEOTIDE SEQUENCE</scope>
    <source>
        <strain evidence="3">IBT 16849</strain>
    </source>
</reference>
<keyword evidence="4" id="KW-1185">Reference proteome</keyword>
<proteinExistence type="inferred from homology"/>
<dbReference type="PANTHER" id="PTHR24305">
    <property type="entry name" value="CYTOCHROME P450"/>
    <property type="match status" value="1"/>
</dbReference>
<dbReference type="CDD" id="cd11069">
    <property type="entry name" value="CYP_FUM15-like"/>
    <property type="match status" value="1"/>
</dbReference>
<evidence type="ECO:0000313" key="4">
    <source>
        <dbReference type="Proteomes" id="UP001150879"/>
    </source>
</evidence>
<evidence type="ECO:0008006" key="5">
    <source>
        <dbReference type="Google" id="ProtNLM"/>
    </source>
</evidence>
<dbReference type="SUPFAM" id="SSF48264">
    <property type="entry name" value="Cytochrome P450"/>
    <property type="match status" value="1"/>
</dbReference>
<dbReference type="GO" id="GO:0016705">
    <property type="term" value="F:oxidoreductase activity, acting on paired donors, with incorporation or reduction of molecular oxygen"/>
    <property type="evidence" value="ECO:0007669"/>
    <property type="project" value="InterPro"/>
</dbReference>
<comment type="cofactor">
    <cofactor evidence="2">
        <name>heme</name>
        <dbReference type="ChEBI" id="CHEBI:30413"/>
    </cofactor>
</comment>
<dbReference type="EMBL" id="JAPQKP010000006">
    <property type="protein sequence ID" value="KAJ5185254.1"/>
    <property type="molecule type" value="Genomic_DNA"/>
</dbReference>
<dbReference type="PANTHER" id="PTHR24305:SF166">
    <property type="entry name" value="CYTOCHROME P450 12A4, MITOCHONDRIAL-RELATED"/>
    <property type="match status" value="1"/>
</dbReference>
<gene>
    <name evidence="3" type="ORF">N7472_010094</name>
</gene>
<dbReference type="Pfam" id="PF00067">
    <property type="entry name" value="p450"/>
    <property type="match status" value="1"/>
</dbReference>